<dbReference type="PROSITE" id="PS50088">
    <property type="entry name" value="ANK_REPEAT"/>
    <property type="match status" value="3"/>
</dbReference>
<feature type="domain" description="Nephrocystin 3-like N-terminal" evidence="3">
    <location>
        <begin position="203"/>
        <end position="366"/>
    </location>
</feature>
<feature type="repeat" description="ANK" evidence="2">
    <location>
        <begin position="1731"/>
        <end position="1763"/>
    </location>
</feature>
<name>A0AAE8LYX3_9HYPO</name>
<feature type="repeat" description="ANK" evidence="2">
    <location>
        <begin position="927"/>
        <end position="959"/>
    </location>
</feature>
<protein>
    <recommendedName>
        <fullName evidence="3">Nephrocystin 3-like N-terminal domain-containing protein</fullName>
    </recommendedName>
</protein>
<evidence type="ECO:0000256" key="1">
    <source>
        <dbReference type="ARBA" id="ARBA00022737"/>
    </source>
</evidence>
<proteinExistence type="predicted"/>
<dbReference type="SUPFAM" id="SSF48403">
    <property type="entry name" value="Ankyrin repeat"/>
    <property type="match status" value="2"/>
</dbReference>
<feature type="repeat" description="ANK" evidence="2">
    <location>
        <begin position="1477"/>
        <end position="1509"/>
    </location>
</feature>
<dbReference type="SMART" id="SM00248">
    <property type="entry name" value="ANK"/>
    <property type="match status" value="16"/>
</dbReference>
<keyword evidence="5" id="KW-1185">Reference proteome</keyword>
<dbReference type="PRINTS" id="PR01415">
    <property type="entry name" value="ANKYRIN"/>
</dbReference>
<dbReference type="PANTHER" id="PTHR10039">
    <property type="entry name" value="AMELOGENIN"/>
    <property type="match status" value="1"/>
</dbReference>
<dbReference type="InterPro" id="IPR027417">
    <property type="entry name" value="P-loop_NTPase"/>
</dbReference>
<dbReference type="Gene3D" id="3.40.50.300">
    <property type="entry name" value="P-loop containing nucleotide triphosphate hydrolases"/>
    <property type="match status" value="1"/>
</dbReference>
<dbReference type="InterPro" id="IPR056884">
    <property type="entry name" value="NPHP3-like_N"/>
</dbReference>
<dbReference type="Proteomes" id="UP001187734">
    <property type="component" value="Unassembled WGS sequence"/>
</dbReference>
<keyword evidence="1" id="KW-0677">Repeat</keyword>
<evidence type="ECO:0000313" key="4">
    <source>
        <dbReference type="EMBL" id="SPJ71127.1"/>
    </source>
</evidence>
<gene>
    <name evidence="4" type="ORF">FTOL_00855</name>
</gene>
<comment type="caution">
    <text evidence="4">The sequence shown here is derived from an EMBL/GenBank/DDBJ whole genome shotgun (WGS) entry which is preliminary data.</text>
</comment>
<organism evidence="4 5">
    <name type="scientific">Fusarium torulosum</name>
    <dbReference type="NCBI Taxonomy" id="33205"/>
    <lineage>
        <taxon>Eukaryota</taxon>
        <taxon>Fungi</taxon>
        <taxon>Dikarya</taxon>
        <taxon>Ascomycota</taxon>
        <taxon>Pezizomycotina</taxon>
        <taxon>Sordariomycetes</taxon>
        <taxon>Hypocreomycetidae</taxon>
        <taxon>Hypocreales</taxon>
        <taxon>Nectriaceae</taxon>
        <taxon>Fusarium</taxon>
    </lineage>
</organism>
<dbReference type="PROSITE" id="PS50297">
    <property type="entry name" value="ANK_REP_REGION"/>
    <property type="match status" value="3"/>
</dbReference>
<dbReference type="Pfam" id="PF12796">
    <property type="entry name" value="Ank_2"/>
    <property type="match status" value="3"/>
</dbReference>
<dbReference type="InterPro" id="IPR002110">
    <property type="entry name" value="Ankyrin_rpt"/>
</dbReference>
<evidence type="ECO:0000259" key="3">
    <source>
        <dbReference type="Pfam" id="PF24883"/>
    </source>
</evidence>
<reference evidence="4" key="1">
    <citation type="submission" date="2018-03" db="EMBL/GenBank/DDBJ databases">
        <authorList>
            <person name="Guldener U."/>
        </authorList>
    </citation>
    <scope>NUCLEOTIDE SEQUENCE</scope>
</reference>
<evidence type="ECO:0000256" key="2">
    <source>
        <dbReference type="PROSITE-ProRule" id="PRU00023"/>
    </source>
</evidence>
<dbReference type="PANTHER" id="PTHR10039:SF16">
    <property type="entry name" value="GPI INOSITOL-DEACYLASE"/>
    <property type="match status" value="1"/>
</dbReference>
<evidence type="ECO:0000313" key="5">
    <source>
        <dbReference type="Proteomes" id="UP001187734"/>
    </source>
</evidence>
<accession>A0AAE8LYX3</accession>
<dbReference type="EMBL" id="ONZP01000030">
    <property type="protein sequence ID" value="SPJ71127.1"/>
    <property type="molecule type" value="Genomic_DNA"/>
</dbReference>
<dbReference type="InterPro" id="IPR036770">
    <property type="entry name" value="Ankyrin_rpt-contain_sf"/>
</dbReference>
<dbReference type="Gene3D" id="1.25.40.20">
    <property type="entry name" value="Ankyrin repeat-containing domain"/>
    <property type="match status" value="5"/>
</dbReference>
<keyword evidence="2" id="KW-0040">ANK repeat</keyword>
<sequence length="1764" mass="197566">MAEAVGLAASIAGLVQLTGSVFKLVTKFCREAKDAPSKAQELATQTRELAGIFENLRLLASSLETGSSNPSLKTQHLDSCQRTLDEIKTTLDKAQADFDSGKSAKRFSRRLKWPFSLSETKDLVSDLVNHRATIQLALSADSMDALLKSLSKQDQILNLIERKLSFDTRVQLNKKRKEVMDFFLRVKPQDYLDVCRELRHEATGSWLTSSDSTFSEWIDGVNSKLWLSGIPGSGKTVLCGLVIETVLAQSDDSTAVCYAFCDYKNSESCLPENIIAALAVQLGLQGEEAFDALEEYYDMLHPEDKLPMQPKLDDLLELVECMAEVYDKVFVIVDGLDECGNHVSRMTQALKSVVDRSETVSAAFFSRKEEEIREEFEGQFEHIEVSAHTKDLEDYTLAEVSKRKVLKRLEETSPLLYKDILHTLVQGAQGMFRWVACQIDHICDQPNNNARKKALKELPPTLFGTYDRVLQNIAQSPPGTLACLQKALQWIALAGYKMEIPALCQAVSIQNEVDHIDKDDVIDPEIISRRCGCLLRKSLDGNFFEFAHFTVLEYLTNSPVEGFRFAEESAYRSFAETSVRFILLPCFDRTPSLVETVEEAYCEVRDIEHPFYRVAAEIPYDLDWTHSLSHTRTAILEEEPILSLLKRLFSREKNRHYQHWLRTVTKRIAVFHEYSSSPWHLAAFLTSPRLCGYFLEQGADVDAVHNTWTPMATAVFQIGDYSWGNGQEDERKVFWSDRHTQVLSILLDHGADVRFTRRGRSTLSAAFEILKGHNLLPFVRASIPVPEDAIAAFSDRIWDDKSDDEFLQAVLHLSMGEDAPTQWKPMAAPALIHFRRRGLGVPGQTVNLPADTYTNEDYPKALEVAIEAGYPEDLSTLIADPRFHDESCRPSNFALLSTAAASRIGRSGETLKMLLDLGIDPNIADANDQTALHISCESSNFDVVTILLAHGADSARRDNKGQTPWHVAALTGREDLLKHMFQHDENAMRALSTTDQNKDTPLGCASASGMVEACLYLLELCPSEPAYYQFSVPPLEDAAMTRSKELFEAFLAKGDVVTSANTSSSTPMHYLSGKCTAEFARYLSTMYDPFGLDASERSPFEMFFQRWLFLNEDAEKHDTIPLDSELVRLLLPKNFVFVKDTGSVHAWEIICTCICQAEVCCYIPQDDNAGASSDISDDCEYYLADDISTIVGCGILSSFENTQGVAAILPLIKSLRHHQRRHFCDSSFTSLTREVLRVSSIKTSLSDNEDYYGLFVKAIRGNYTRLLQELTNQGVDLLRQVPKSVSNTPKSLFEIACERAEPDLFQAMLDDIPFERLHVPGPTGRTPVELLVYGSSPDKVLILEALSKKGPISMPESLEVPLILKAAKESDWGLVKGLARLEHDMFVRSNGGWGLAQHAVNQGDLDMFKWVIESASETAQWQTLCIANSQSSPDRVSQQTLYDTKVSLLHMGCLHPQVLAYMLDNKLFSDLDITTYNGRTPMHWAAFGGIVAGCQMLIAQGANPSIRDESGNLPIDYADSHDYEDVVTLLLEAGSPQPNEQSADDKHMNNTTFTMKPEMLRRLQFEKAIWDGDLAECEKAFLAGCSVDRPLPSCLCSPLFLAIRARQEHITARLLDQGASTLDNECHHNVYKKLVAHAADSMDAVAHMKGILTTSFKQQTIWHTGLSTALHIAIHREEPEVVKVILEHFNLHIKDYHNSWKYELGDDFNTDSIEEFRTRFMSQSINTLSRGRGTFLHLAVEVGNLAMVQILISNGADVNALDTR</sequence>
<dbReference type="Pfam" id="PF24883">
    <property type="entry name" value="NPHP3_N"/>
    <property type="match status" value="1"/>
</dbReference>